<gene>
    <name evidence="1" type="ORF">C1645_835461</name>
</gene>
<name>A0A397S7P6_9GLOM</name>
<dbReference type="EMBL" id="QKYT01000672">
    <property type="protein sequence ID" value="RIA82370.1"/>
    <property type="molecule type" value="Genomic_DNA"/>
</dbReference>
<proteinExistence type="predicted"/>
<keyword evidence="2" id="KW-1185">Reference proteome</keyword>
<comment type="caution">
    <text evidence="1">The sequence shown here is derived from an EMBL/GenBank/DDBJ whole genome shotgun (WGS) entry which is preliminary data.</text>
</comment>
<evidence type="ECO:0000313" key="1">
    <source>
        <dbReference type="EMBL" id="RIA82370.1"/>
    </source>
</evidence>
<dbReference type="AlphaFoldDB" id="A0A397S7P6"/>
<dbReference type="Proteomes" id="UP000265703">
    <property type="component" value="Unassembled WGS sequence"/>
</dbReference>
<organism evidence="1 2">
    <name type="scientific">Glomus cerebriforme</name>
    <dbReference type="NCBI Taxonomy" id="658196"/>
    <lineage>
        <taxon>Eukaryota</taxon>
        <taxon>Fungi</taxon>
        <taxon>Fungi incertae sedis</taxon>
        <taxon>Mucoromycota</taxon>
        <taxon>Glomeromycotina</taxon>
        <taxon>Glomeromycetes</taxon>
        <taxon>Glomerales</taxon>
        <taxon>Glomeraceae</taxon>
        <taxon>Glomus</taxon>
    </lineage>
</organism>
<evidence type="ECO:0000313" key="2">
    <source>
        <dbReference type="Proteomes" id="UP000265703"/>
    </source>
</evidence>
<reference evidence="1 2" key="1">
    <citation type="submission" date="2018-06" db="EMBL/GenBank/DDBJ databases">
        <title>Comparative genomics reveals the genomic features of Rhizophagus irregularis, R. cerebriforme, R. diaphanum and Gigaspora rosea, and their symbiotic lifestyle signature.</title>
        <authorList>
            <person name="Morin E."/>
            <person name="San Clemente H."/>
            <person name="Chen E.C.H."/>
            <person name="De La Providencia I."/>
            <person name="Hainaut M."/>
            <person name="Kuo A."/>
            <person name="Kohler A."/>
            <person name="Murat C."/>
            <person name="Tang N."/>
            <person name="Roy S."/>
            <person name="Loubradou J."/>
            <person name="Henrissat B."/>
            <person name="Grigoriev I.V."/>
            <person name="Corradi N."/>
            <person name="Roux C."/>
            <person name="Martin F.M."/>
        </authorList>
    </citation>
    <scope>NUCLEOTIDE SEQUENCE [LARGE SCALE GENOMIC DNA]</scope>
    <source>
        <strain evidence="1 2">DAOM 227022</strain>
    </source>
</reference>
<sequence length="210" mass="24460">MELTFANGGLHEMNEKDVYLYPIRVGWQTVLEINDKCFYTQVLEGNKKYENQPGYRCQAGLKFSDIEETLSSAITSLYRRICQNNNTKFSGPQVLDWNNSYMLEQSLSGIKFHPFLIKVDKYIIYITALGEVNKSGARIGYIVMFSGEHLRKYAKYVQLIDLDRCYIDIYQDGKLNQYFVSTTPNEVWLASKKLKKFRETQLFGLEHPLT</sequence>
<dbReference type="OrthoDB" id="2406981at2759"/>
<accession>A0A397S7P6</accession>
<protein>
    <submittedName>
        <fullName evidence="1">Uncharacterized protein</fullName>
    </submittedName>
</protein>